<evidence type="ECO:0000313" key="2">
    <source>
        <dbReference type="Proteomes" id="UP000503840"/>
    </source>
</evidence>
<keyword evidence="2" id="KW-1185">Reference proteome</keyword>
<evidence type="ECO:0000313" key="1">
    <source>
        <dbReference type="EMBL" id="GFM33112.1"/>
    </source>
</evidence>
<reference evidence="1 2" key="1">
    <citation type="submission" date="2020-05" db="EMBL/GenBank/DDBJ databases">
        <title>Draft genome sequence of Desulfovibrio sp. strain HN2T.</title>
        <authorList>
            <person name="Ueno A."/>
            <person name="Tamazawa S."/>
            <person name="Tamamura S."/>
            <person name="Murakami T."/>
            <person name="Kiyama T."/>
            <person name="Inomata H."/>
            <person name="Amano Y."/>
            <person name="Miyakawa K."/>
            <person name="Tamaki H."/>
            <person name="Naganuma T."/>
            <person name="Kaneko K."/>
        </authorList>
    </citation>
    <scope>NUCLEOTIDE SEQUENCE [LARGE SCALE GENOMIC DNA]</scope>
    <source>
        <strain evidence="1 2">HN2</strain>
    </source>
</reference>
<sequence>METFEPVNESVVEPASGDDAFDCKMCGHCCLGEGGIVVSPKDLVRIAAHLNLTGDEFAERHGVRKGDKLFIRVGEDGYCTFFVTGKGCGVHIAKPDICRAWPYFRGNVVDPDSLELAKDFCPGIRSDVSHAEFAKQGRAYLKENGLLASDPTCEARALILDE</sequence>
<dbReference type="InterPro" id="IPR005358">
    <property type="entry name" value="Puta_zinc/iron-chelating_dom"/>
</dbReference>
<dbReference type="AlphaFoldDB" id="A0A7J0BIQ3"/>
<comment type="caution">
    <text evidence="1">The sequence shown here is derived from an EMBL/GenBank/DDBJ whole genome shotgun (WGS) entry which is preliminary data.</text>
</comment>
<dbReference type="EMBL" id="BLVO01000013">
    <property type="protein sequence ID" value="GFM33112.1"/>
    <property type="molecule type" value="Genomic_DNA"/>
</dbReference>
<dbReference type="PANTHER" id="PTHR35866">
    <property type="entry name" value="PUTATIVE-RELATED"/>
    <property type="match status" value="1"/>
</dbReference>
<dbReference type="PANTHER" id="PTHR35866:SF1">
    <property type="entry name" value="YKGJ FAMILY CYSTEINE CLUSTER PROTEIN"/>
    <property type="match status" value="1"/>
</dbReference>
<protein>
    <submittedName>
        <fullName evidence="1">Zinc/iron-chelating domain-containing protein</fullName>
    </submittedName>
</protein>
<accession>A0A7J0BIQ3</accession>
<dbReference type="Pfam" id="PF03692">
    <property type="entry name" value="CxxCxxCC"/>
    <property type="match status" value="1"/>
</dbReference>
<dbReference type="Proteomes" id="UP000503840">
    <property type="component" value="Unassembled WGS sequence"/>
</dbReference>
<name>A0A7J0BIQ3_9BACT</name>
<organism evidence="1 2">
    <name type="scientific">Desulfovibrio subterraneus</name>
    <dbReference type="NCBI Taxonomy" id="2718620"/>
    <lineage>
        <taxon>Bacteria</taxon>
        <taxon>Pseudomonadati</taxon>
        <taxon>Thermodesulfobacteriota</taxon>
        <taxon>Desulfovibrionia</taxon>
        <taxon>Desulfovibrionales</taxon>
        <taxon>Desulfovibrionaceae</taxon>
        <taxon>Desulfovibrio</taxon>
    </lineage>
</organism>
<proteinExistence type="predicted"/>
<gene>
    <name evidence="1" type="ORF">DSM101010T_14770</name>
</gene>